<protein>
    <submittedName>
        <fullName evidence="4">LITAF domain-containing protein</fullName>
    </submittedName>
</protein>
<dbReference type="WBParaSite" id="NBR_0001440801-mRNA-1">
    <property type="protein sequence ID" value="NBR_0001440801-mRNA-1"/>
    <property type="gene ID" value="NBR_0001440801"/>
</dbReference>
<reference evidence="2 3" key="2">
    <citation type="submission" date="2018-11" db="EMBL/GenBank/DDBJ databases">
        <authorList>
            <consortium name="Pathogen Informatics"/>
        </authorList>
    </citation>
    <scope>NUCLEOTIDE SEQUENCE [LARGE SCALE GENOMIC DNA]</scope>
</reference>
<reference evidence="4" key="1">
    <citation type="submission" date="2017-02" db="UniProtKB">
        <authorList>
            <consortium name="WormBaseParasite"/>
        </authorList>
    </citation>
    <scope>IDENTIFICATION</scope>
</reference>
<evidence type="ECO:0000313" key="4">
    <source>
        <dbReference type="WBParaSite" id="NBR_0001440801-mRNA-1"/>
    </source>
</evidence>
<feature type="signal peptide" evidence="1">
    <location>
        <begin position="1"/>
        <end position="16"/>
    </location>
</feature>
<feature type="chain" id="PRO_5043125621" evidence="1">
    <location>
        <begin position="17"/>
        <end position="69"/>
    </location>
</feature>
<organism evidence="4">
    <name type="scientific">Nippostrongylus brasiliensis</name>
    <name type="common">Rat hookworm</name>
    <dbReference type="NCBI Taxonomy" id="27835"/>
    <lineage>
        <taxon>Eukaryota</taxon>
        <taxon>Metazoa</taxon>
        <taxon>Ecdysozoa</taxon>
        <taxon>Nematoda</taxon>
        <taxon>Chromadorea</taxon>
        <taxon>Rhabditida</taxon>
        <taxon>Rhabditina</taxon>
        <taxon>Rhabditomorpha</taxon>
        <taxon>Strongyloidea</taxon>
        <taxon>Heligmosomidae</taxon>
        <taxon>Nippostrongylus</taxon>
    </lineage>
</organism>
<dbReference type="Proteomes" id="UP000271162">
    <property type="component" value="Unassembled WGS sequence"/>
</dbReference>
<name>A0A0N4YCV5_NIPBR</name>
<evidence type="ECO:0000313" key="2">
    <source>
        <dbReference type="EMBL" id="VDL77998.1"/>
    </source>
</evidence>
<keyword evidence="3" id="KW-1185">Reference proteome</keyword>
<sequence length="69" mass="7484">MFSMVVIVLAASAVLACQPGVGYAYCPTCFRFARKADQADQIGYGSVAGGKLPHEIKAYVRFSFAWFIS</sequence>
<evidence type="ECO:0000313" key="3">
    <source>
        <dbReference type="Proteomes" id="UP000271162"/>
    </source>
</evidence>
<keyword evidence="1" id="KW-0732">Signal</keyword>
<dbReference type="EMBL" id="UYSL01021352">
    <property type="protein sequence ID" value="VDL77998.1"/>
    <property type="molecule type" value="Genomic_DNA"/>
</dbReference>
<proteinExistence type="predicted"/>
<accession>A0A0N4YCV5</accession>
<evidence type="ECO:0000256" key="1">
    <source>
        <dbReference type="SAM" id="SignalP"/>
    </source>
</evidence>
<dbReference type="AlphaFoldDB" id="A0A0N4YCV5"/>
<gene>
    <name evidence="2" type="ORF">NBR_LOCUS14409</name>
</gene>